<sequence>MSNAIRWLAEAGGGAKLMTVRPGTMLRFAAPPEAQTAQVVLPDGRRQSLAAADGEVAFTEADRVGVYSLSAGERQWRFAVDLRSAEESDLTPRDELQLGERKVVAEAGAPKVRQHLWPYLALLALAVLMAEWHLYHRRY</sequence>
<evidence type="ECO:0000256" key="1">
    <source>
        <dbReference type="SAM" id="Phobius"/>
    </source>
</evidence>
<keyword evidence="1" id="KW-0472">Membrane</keyword>
<reference evidence="2" key="1">
    <citation type="journal article" date="2014" name="Front. Microbiol.">
        <title>High frequency of phylogenetically diverse reductive dehalogenase-homologous genes in deep subseafloor sedimentary metagenomes.</title>
        <authorList>
            <person name="Kawai M."/>
            <person name="Futagami T."/>
            <person name="Toyoda A."/>
            <person name="Takaki Y."/>
            <person name="Nishi S."/>
            <person name="Hori S."/>
            <person name="Arai W."/>
            <person name="Tsubouchi T."/>
            <person name="Morono Y."/>
            <person name="Uchiyama I."/>
            <person name="Ito T."/>
            <person name="Fujiyama A."/>
            <person name="Inagaki F."/>
            <person name="Takami H."/>
        </authorList>
    </citation>
    <scope>NUCLEOTIDE SEQUENCE</scope>
    <source>
        <strain evidence="2">Expedition CK06-06</strain>
    </source>
</reference>
<dbReference type="EMBL" id="BARS01027738">
    <property type="protein sequence ID" value="GAG00715.1"/>
    <property type="molecule type" value="Genomic_DNA"/>
</dbReference>
<accession>X0U557</accession>
<keyword evidence="1" id="KW-0812">Transmembrane</keyword>
<organism evidence="2">
    <name type="scientific">marine sediment metagenome</name>
    <dbReference type="NCBI Taxonomy" id="412755"/>
    <lineage>
        <taxon>unclassified sequences</taxon>
        <taxon>metagenomes</taxon>
        <taxon>ecological metagenomes</taxon>
    </lineage>
</organism>
<evidence type="ECO:0000313" key="2">
    <source>
        <dbReference type="EMBL" id="GAG00715.1"/>
    </source>
</evidence>
<protein>
    <submittedName>
        <fullName evidence="2">Uncharacterized protein</fullName>
    </submittedName>
</protein>
<dbReference type="AlphaFoldDB" id="X0U557"/>
<gene>
    <name evidence="2" type="ORF">S01H1_43534</name>
</gene>
<feature type="transmembrane region" description="Helical" evidence="1">
    <location>
        <begin position="116"/>
        <end position="135"/>
    </location>
</feature>
<proteinExistence type="predicted"/>
<name>X0U557_9ZZZZ</name>
<comment type="caution">
    <text evidence="2">The sequence shown here is derived from an EMBL/GenBank/DDBJ whole genome shotgun (WGS) entry which is preliminary data.</text>
</comment>
<keyword evidence="1" id="KW-1133">Transmembrane helix</keyword>